<evidence type="ECO:0000313" key="3">
    <source>
        <dbReference type="EMBL" id="KAF4656133.1"/>
    </source>
</evidence>
<feature type="non-terminal residue" evidence="3">
    <location>
        <position position="1"/>
    </location>
</feature>
<sequence>MGQDISSPNDDSSSSTPPHNASSSPEASKATPSYQAALAALQQAQQPSKQQQPSDSSNDESGNDATTFHRLTEEELDKLVYAQKNDDIDIYDTSINHDLKTLLLSINDNTSSTSSGLRRGLPGAAKAHKKALSANAAEFVPGQFYGTANASSMGARGGVSSHQDMRAQAERDYEEWSKKNAAQQQQQQEIAKKLALQHRVEAITRASNAIPAGHKLWRYKDPRGVERGPFTFAEMRNWYEKGYFTTDLEVTIREGGPFVKLGELYGVGHQPFSNKLSEAQVIVTCAALISSRARKNAQAAAAGNQVAGKLVLMASTTDWESSLTVSQLEAYLSDEVSTQLYERNLSLKVSVVTSALGPYLRTYSVEGPADRSGDGRAFLCSGDDGRDFFGKAKRECLDILQRLPGLMESLWGVGMPKELGDCCLDRRKKAPRRESEDRCMDK</sequence>
<dbReference type="Pfam" id="PF02213">
    <property type="entry name" value="GYF"/>
    <property type="match status" value="1"/>
</dbReference>
<comment type="caution">
    <text evidence="3">The sequence shown here is derived from an EMBL/GenBank/DDBJ whole genome shotgun (WGS) entry which is preliminary data.</text>
</comment>
<gene>
    <name evidence="3" type="ORF">FOL47_009122</name>
</gene>
<feature type="region of interest" description="Disordered" evidence="1">
    <location>
        <begin position="155"/>
        <end position="174"/>
    </location>
</feature>
<dbReference type="InterPro" id="IPR035445">
    <property type="entry name" value="GYF-like_dom_sf"/>
</dbReference>
<feature type="domain" description="GYF" evidence="2">
    <location>
        <begin position="214"/>
        <end position="262"/>
    </location>
</feature>
<dbReference type="PROSITE" id="PS50829">
    <property type="entry name" value="GYF"/>
    <property type="match status" value="1"/>
</dbReference>
<dbReference type="OrthoDB" id="438213at2759"/>
<keyword evidence="4" id="KW-1185">Reference proteome</keyword>
<feature type="region of interest" description="Disordered" evidence="1">
    <location>
        <begin position="1"/>
        <end position="65"/>
    </location>
</feature>
<organism evidence="3 4">
    <name type="scientific">Perkinsus chesapeaki</name>
    <name type="common">Clam parasite</name>
    <name type="synonym">Perkinsus andrewsi</name>
    <dbReference type="NCBI Taxonomy" id="330153"/>
    <lineage>
        <taxon>Eukaryota</taxon>
        <taxon>Sar</taxon>
        <taxon>Alveolata</taxon>
        <taxon>Perkinsozoa</taxon>
        <taxon>Perkinsea</taxon>
        <taxon>Perkinsida</taxon>
        <taxon>Perkinsidae</taxon>
        <taxon>Perkinsus</taxon>
    </lineage>
</organism>
<dbReference type="AlphaFoldDB" id="A0A7J6LAB2"/>
<evidence type="ECO:0000313" key="4">
    <source>
        <dbReference type="Proteomes" id="UP000591131"/>
    </source>
</evidence>
<feature type="compositionally biased region" description="Basic and acidic residues" evidence="1">
    <location>
        <begin position="163"/>
        <end position="174"/>
    </location>
</feature>
<dbReference type="InterPro" id="IPR003169">
    <property type="entry name" value="GYF"/>
</dbReference>
<dbReference type="SUPFAM" id="SSF55277">
    <property type="entry name" value="GYF domain"/>
    <property type="match status" value="1"/>
</dbReference>
<feature type="compositionally biased region" description="Low complexity" evidence="1">
    <location>
        <begin position="35"/>
        <end position="54"/>
    </location>
</feature>
<protein>
    <recommendedName>
        <fullName evidence="2">GYF domain-containing protein</fullName>
    </recommendedName>
</protein>
<dbReference type="Gene3D" id="3.30.1490.40">
    <property type="match status" value="1"/>
</dbReference>
<proteinExistence type="predicted"/>
<dbReference type="SMART" id="SM00444">
    <property type="entry name" value="GYF"/>
    <property type="match status" value="1"/>
</dbReference>
<evidence type="ECO:0000256" key="1">
    <source>
        <dbReference type="SAM" id="MobiDB-lite"/>
    </source>
</evidence>
<name>A0A7J6LAB2_PERCH</name>
<accession>A0A7J6LAB2</accession>
<feature type="compositionally biased region" description="Low complexity" evidence="1">
    <location>
        <begin position="1"/>
        <end position="25"/>
    </location>
</feature>
<evidence type="ECO:0000259" key="2">
    <source>
        <dbReference type="PROSITE" id="PS50829"/>
    </source>
</evidence>
<reference evidence="3 4" key="1">
    <citation type="submission" date="2020-04" db="EMBL/GenBank/DDBJ databases">
        <title>Perkinsus chesapeaki whole genome sequence.</title>
        <authorList>
            <person name="Bogema D.R."/>
        </authorList>
    </citation>
    <scope>NUCLEOTIDE SEQUENCE [LARGE SCALE GENOMIC DNA]</scope>
    <source>
        <strain evidence="3">ATCC PRA-425</strain>
    </source>
</reference>
<dbReference type="Proteomes" id="UP000591131">
    <property type="component" value="Unassembled WGS sequence"/>
</dbReference>
<dbReference type="EMBL" id="JAAPAO010000616">
    <property type="protein sequence ID" value="KAF4656133.1"/>
    <property type="molecule type" value="Genomic_DNA"/>
</dbReference>